<evidence type="ECO:0000256" key="2">
    <source>
        <dbReference type="ARBA" id="ARBA00023136"/>
    </source>
</evidence>
<dbReference type="PANTHER" id="PTHR30329">
    <property type="entry name" value="STATOR ELEMENT OF FLAGELLAR MOTOR COMPLEX"/>
    <property type="match status" value="1"/>
</dbReference>
<dbReference type="Pfam" id="PF00691">
    <property type="entry name" value="OmpA"/>
    <property type="match status" value="1"/>
</dbReference>
<dbReference type="InterPro" id="IPR019734">
    <property type="entry name" value="TPR_rpt"/>
</dbReference>
<proteinExistence type="predicted"/>
<gene>
    <name evidence="6" type="ORF">ACFOWM_05060</name>
</gene>
<dbReference type="PANTHER" id="PTHR30329:SF21">
    <property type="entry name" value="LIPOPROTEIN YIAD-RELATED"/>
    <property type="match status" value="1"/>
</dbReference>
<feature type="domain" description="OmpA-like" evidence="5">
    <location>
        <begin position="526"/>
        <end position="642"/>
    </location>
</feature>
<dbReference type="InterPro" id="IPR008969">
    <property type="entry name" value="CarboxyPept-like_regulatory"/>
</dbReference>
<keyword evidence="2 4" id="KW-0472">Membrane</keyword>
<dbReference type="SMART" id="SM00028">
    <property type="entry name" value="TPR"/>
    <property type="match status" value="2"/>
</dbReference>
<dbReference type="CDD" id="cd07185">
    <property type="entry name" value="OmpA_C-like"/>
    <property type="match status" value="1"/>
</dbReference>
<evidence type="ECO:0000256" key="4">
    <source>
        <dbReference type="PROSITE-ProRule" id="PRU00473"/>
    </source>
</evidence>
<evidence type="ECO:0000256" key="3">
    <source>
        <dbReference type="ARBA" id="ARBA00023237"/>
    </source>
</evidence>
<dbReference type="EMBL" id="JBHSCZ010000001">
    <property type="protein sequence ID" value="MFC4262233.1"/>
    <property type="molecule type" value="Genomic_DNA"/>
</dbReference>
<protein>
    <submittedName>
        <fullName evidence="6">OmpA family protein</fullName>
    </submittedName>
</protein>
<dbReference type="InterPro" id="IPR050330">
    <property type="entry name" value="Bact_OuterMem_StrucFunc"/>
</dbReference>
<reference evidence="7" key="1">
    <citation type="journal article" date="2019" name="Int. J. Syst. Evol. Microbiol.">
        <title>The Global Catalogue of Microorganisms (GCM) 10K type strain sequencing project: providing services to taxonomists for standard genome sequencing and annotation.</title>
        <authorList>
            <consortium name="The Broad Institute Genomics Platform"/>
            <consortium name="The Broad Institute Genome Sequencing Center for Infectious Disease"/>
            <person name="Wu L."/>
            <person name="Ma J."/>
        </authorList>
    </citation>
    <scope>NUCLEOTIDE SEQUENCE [LARGE SCALE GENOMIC DNA]</scope>
    <source>
        <strain evidence="7">CECT 8289</strain>
    </source>
</reference>
<dbReference type="Proteomes" id="UP001595907">
    <property type="component" value="Unassembled WGS sequence"/>
</dbReference>
<evidence type="ECO:0000313" key="7">
    <source>
        <dbReference type="Proteomes" id="UP001595907"/>
    </source>
</evidence>
<dbReference type="PROSITE" id="PS51123">
    <property type="entry name" value="OMPA_2"/>
    <property type="match status" value="1"/>
</dbReference>
<dbReference type="SUPFAM" id="SSF103088">
    <property type="entry name" value="OmpA-like"/>
    <property type="match status" value="1"/>
</dbReference>
<evidence type="ECO:0000313" key="6">
    <source>
        <dbReference type="EMBL" id="MFC4262233.1"/>
    </source>
</evidence>
<dbReference type="SUPFAM" id="SSF82171">
    <property type="entry name" value="DPP6 N-terminal domain-like"/>
    <property type="match status" value="1"/>
</dbReference>
<dbReference type="Gene3D" id="1.25.40.10">
    <property type="entry name" value="Tetratricopeptide repeat domain"/>
    <property type="match status" value="1"/>
</dbReference>
<keyword evidence="7" id="KW-1185">Reference proteome</keyword>
<sequence>MNRCIRLSFTFYIFIFTLPLVTQAQWYNPDKVNKKAATIFEKAYQEAIEGKYNESITHVSEAIKIDPQYLDAYYARASVYTIIKNYKAAVGDYEAAIQKDTVYAREYYLSYAIVLAGNGQFEKALAFTNKFLAIPNLNEQNKKAGNTRKKSFEFALQFAAAHQNDGYTFNPINMGDSINSGALEYLPSITVDGNKMIFNRRINGDEDFYESIKVNGVWQNALPVAGKLNTNLNEGAQNISQDGEWLIFTGCNYPEGYGSCDLYISYKNKNGTWSEAVNLGSNINTNAWESAPSLSPDKRDLYFSSTRPGGFGGSDIWVSHRNANGSWSSPENLGPTVNTSGDDGCAFMHADNQTLYFNSNGHQGYGQSDLFVTHKNQNGTWQTPQNLGYPINTIDDEGSLVVAADGITAYYASDKANNNNGLDLYSFNLPKAFTAHKTWWVKGKIFDKKTNIGLPSTVELATIDAGWVVSTLQTDEEGNYLTTLPQGENYAFSVNRKGYLFYSENFSLQNNIADSVYTINIALQPLEKSASITLKNIFFESKLSTLQTASFTELNKVVDLLKDNSNLTILISGYTDNVGKPADNIVLSQKRAQAVIDYLISKGIDGKRLTGKGFGENNPVGNNNTEVGKAQNRRTTLSVISN</sequence>
<dbReference type="Gene3D" id="2.60.40.1120">
    <property type="entry name" value="Carboxypeptidase-like, regulatory domain"/>
    <property type="match status" value="1"/>
</dbReference>
<dbReference type="InterPro" id="IPR006665">
    <property type="entry name" value="OmpA-like"/>
</dbReference>
<dbReference type="InterPro" id="IPR011990">
    <property type="entry name" value="TPR-like_helical_dom_sf"/>
</dbReference>
<accession>A0ABV8QQX0</accession>
<name>A0ABV8QQX0_9BACT</name>
<dbReference type="SUPFAM" id="SSF49464">
    <property type="entry name" value="Carboxypeptidase regulatory domain-like"/>
    <property type="match status" value="1"/>
</dbReference>
<evidence type="ECO:0000259" key="5">
    <source>
        <dbReference type="PROSITE" id="PS51123"/>
    </source>
</evidence>
<dbReference type="Pfam" id="PF13414">
    <property type="entry name" value="TPR_11"/>
    <property type="match status" value="1"/>
</dbReference>
<evidence type="ECO:0000256" key="1">
    <source>
        <dbReference type="ARBA" id="ARBA00004442"/>
    </source>
</evidence>
<dbReference type="PRINTS" id="PR01021">
    <property type="entry name" value="OMPADOMAIN"/>
</dbReference>
<dbReference type="Gene3D" id="2.120.10.30">
    <property type="entry name" value="TolB, C-terminal domain"/>
    <property type="match status" value="1"/>
</dbReference>
<dbReference type="RefSeq" id="WP_379707593.1">
    <property type="nucleotide sequence ID" value="NZ_JBHSCZ010000001.1"/>
</dbReference>
<dbReference type="Pfam" id="PF07676">
    <property type="entry name" value="PD40"/>
    <property type="match status" value="2"/>
</dbReference>
<dbReference type="InterPro" id="IPR036737">
    <property type="entry name" value="OmpA-like_sf"/>
</dbReference>
<keyword evidence="3" id="KW-0998">Cell outer membrane</keyword>
<dbReference type="SUPFAM" id="SSF48452">
    <property type="entry name" value="TPR-like"/>
    <property type="match status" value="1"/>
</dbReference>
<dbReference type="InterPro" id="IPR006664">
    <property type="entry name" value="OMP_bac"/>
</dbReference>
<comment type="subcellular location">
    <subcellularLocation>
        <location evidence="1">Cell outer membrane</location>
    </subcellularLocation>
</comment>
<dbReference type="PROSITE" id="PS01068">
    <property type="entry name" value="OMPA_1"/>
    <property type="match status" value="1"/>
</dbReference>
<dbReference type="Gene3D" id="3.30.1330.60">
    <property type="entry name" value="OmpA-like domain"/>
    <property type="match status" value="1"/>
</dbReference>
<dbReference type="InterPro" id="IPR006690">
    <property type="entry name" value="OMPA-like_CS"/>
</dbReference>
<comment type="caution">
    <text evidence="6">The sequence shown here is derived from an EMBL/GenBank/DDBJ whole genome shotgun (WGS) entry which is preliminary data.</text>
</comment>
<organism evidence="6 7">
    <name type="scientific">Ferruginibacter yonginensis</name>
    <dbReference type="NCBI Taxonomy" id="1310416"/>
    <lineage>
        <taxon>Bacteria</taxon>
        <taxon>Pseudomonadati</taxon>
        <taxon>Bacteroidota</taxon>
        <taxon>Chitinophagia</taxon>
        <taxon>Chitinophagales</taxon>
        <taxon>Chitinophagaceae</taxon>
        <taxon>Ferruginibacter</taxon>
    </lineage>
</organism>
<dbReference type="InterPro" id="IPR011042">
    <property type="entry name" value="6-blade_b-propeller_TolB-like"/>
</dbReference>
<dbReference type="InterPro" id="IPR011659">
    <property type="entry name" value="WD40"/>
</dbReference>